<dbReference type="EMBL" id="RJJD01000019">
    <property type="protein sequence ID" value="RNI23021.1"/>
    <property type="molecule type" value="Genomic_DNA"/>
</dbReference>
<dbReference type="PANTHER" id="PTHR33797">
    <property type="entry name" value="ORGANIC HYDROPEROXIDE RESISTANCE PROTEIN-LIKE"/>
    <property type="match status" value="1"/>
</dbReference>
<dbReference type="InterPro" id="IPR019953">
    <property type="entry name" value="OHR"/>
</dbReference>
<comment type="caution">
    <text evidence="2">The sequence shown here is derived from an EMBL/GenBank/DDBJ whole genome shotgun (WGS) entry which is preliminary data.</text>
</comment>
<dbReference type="GO" id="GO:0006979">
    <property type="term" value="P:response to oxidative stress"/>
    <property type="evidence" value="ECO:0007669"/>
    <property type="project" value="InterPro"/>
</dbReference>
<organism evidence="2 3">
    <name type="scientific">Rufibacter latericius</name>
    <dbReference type="NCBI Taxonomy" id="2487040"/>
    <lineage>
        <taxon>Bacteria</taxon>
        <taxon>Pseudomonadati</taxon>
        <taxon>Bacteroidota</taxon>
        <taxon>Cytophagia</taxon>
        <taxon>Cytophagales</taxon>
        <taxon>Hymenobacteraceae</taxon>
        <taxon>Rufibacter</taxon>
    </lineage>
</organism>
<protein>
    <submittedName>
        <fullName evidence="2">Organic hydroperoxide resistance protein</fullName>
    </submittedName>
</protein>
<dbReference type="RefSeq" id="WP_123128698.1">
    <property type="nucleotide sequence ID" value="NZ_RJJD01000019.1"/>
</dbReference>
<comment type="similarity">
    <text evidence="1">Belongs to the OsmC/Ohr family.</text>
</comment>
<dbReference type="Pfam" id="PF02566">
    <property type="entry name" value="OsmC"/>
    <property type="match status" value="1"/>
</dbReference>
<reference evidence="2 3" key="1">
    <citation type="submission" date="2018-11" db="EMBL/GenBank/DDBJ databases">
        <title>Rufibacter latericius sp. nov., isolated from water in Baiyang Lake.</title>
        <authorList>
            <person name="Yang Y."/>
        </authorList>
    </citation>
    <scope>NUCLEOTIDE SEQUENCE [LARGE SCALE GENOMIC DNA]</scope>
    <source>
        <strain evidence="2 3">R-22-1c-1</strain>
    </source>
</reference>
<dbReference type="OrthoDB" id="9797508at2"/>
<dbReference type="Proteomes" id="UP000272117">
    <property type="component" value="Unassembled WGS sequence"/>
</dbReference>
<sequence>MKRVYTAEVTATGGRNGQVKSTDGIIDMPVRVPEGLGGKGGATNPEQLFAAGYSSCFQSALQLVAGKQHIRLTEKSTVTAHVGLDQFEDGKYGLSVQLDVKLDGVDKAKAEELVAQAHEVCPYSVGTKGNIDVKLNVLD</sequence>
<name>A0A3M9MBT0_9BACT</name>
<evidence type="ECO:0000313" key="2">
    <source>
        <dbReference type="EMBL" id="RNI23021.1"/>
    </source>
</evidence>
<dbReference type="AlphaFoldDB" id="A0A3M9MBT0"/>
<keyword evidence="3" id="KW-1185">Reference proteome</keyword>
<dbReference type="SUPFAM" id="SSF82784">
    <property type="entry name" value="OsmC-like"/>
    <property type="match status" value="1"/>
</dbReference>
<evidence type="ECO:0000256" key="1">
    <source>
        <dbReference type="ARBA" id="ARBA00007378"/>
    </source>
</evidence>
<dbReference type="Gene3D" id="3.30.300.20">
    <property type="match status" value="1"/>
</dbReference>
<gene>
    <name evidence="2" type="ORF">EFB08_19705</name>
</gene>
<dbReference type="PANTHER" id="PTHR33797:SF2">
    <property type="entry name" value="ORGANIC HYDROPEROXIDE RESISTANCE PROTEIN-LIKE"/>
    <property type="match status" value="1"/>
</dbReference>
<dbReference type="Gene3D" id="2.20.25.10">
    <property type="match status" value="1"/>
</dbReference>
<evidence type="ECO:0000313" key="3">
    <source>
        <dbReference type="Proteomes" id="UP000272117"/>
    </source>
</evidence>
<dbReference type="NCBIfam" id="TIGR03561">
    <property type="entry name" value="organ_hyd_perox"/>
    <property type="match status" value="1"/>
</dbReference>
<dbReference type="InterPro" id="IPR015946">
    <property type="entry name" value="KH_dom-like_a/b"/>
</dbReference>
<dbReference type="InterPro" id="IPR036102">
    <property type="entry name" value="OsmC/Ohrsf"/>
</dbReference>
<accession>A0A3M9MBT0</accession>
<dbReference type="InterPro" id="IPR003718">
    <property type="entry name" value="OsmC/Ohr_fam"/>
</dbReference>
<proteinExistence type="inferred from homology"/>